<comment type="caution">
    <text evidence="3">The sequence shown here is derived from an EMBL/GenBank/DDBJ whole genome shotgun (WGS) entry which is preliminary data.</text>
</comment>
<evidence type="ECO:0000256" key="1">
    <source>
        <dbReference type="SAM" id="MobiDB-lite"/>
    </source>
</evidence>
<dbReference type="Gene3D" id="3.40.50.1820">
    <property type="entry name" value="alpha/beta hydrolase"/>
    <property type="match status" value="1"/>
</dbReference>
<evidence type="ECO:0000313" key="3">
    <source>
        <dbReference type="EMBL" id="RXM30072.1"/>
    </source>
</evidence>
<keyword evidence="4" id="KW-1185">Reference proteome</keyword>
<protein>
    <recommendedName>
        <fullName evidence="2">AB hydrolase-1 domain-containing protein</fullName>
    </recommendedName>
</protein>
<dbReference type="AlphaFoldDB" id="A0A444U4G5"/>
<dbReference type="EMBL" id="SCEB01215334">
    <property type="protein sequence ID" value="RXM30072.1"/>
    <property type="molecule type" value="Genomic_DNA"/>
</dbReference>
<feature type="compositionally biased region" description="Polar residues" evidence="1">
    <location>
        <begin position="148"/>
        <end position="170"/>
    </location>
</feature>
<proteinExistence type="predicted"/>
<feature type="domain" description="AB hydrolase-1" evidence="2">
    <location>
        <begin position="243"/>
        <end position="360"/>
    </location>
</feature>
<evidence type="ECO:0000259" key="2">
    <source>
        <dbReference type="Pfam" id="PF00561"/>
    </source>
</evidence>
<evidence type="ECO:0000313" key="4">
    <source>
        <dbReference type="Proteomes" id="UP000289886"/>
    </source>
</evidence>
<dbReference type="InterPro" id="IPR029058">
    <property type="entry name" value="AB_hydrolase_fold"/>
</dbReference>
<dbReference type="SUPFAM" id="SSF53474">
    <property type="entry name" value="alpha/beta-Hydrolases"/>
    <property type="match status" value="1"/>
</dbReference>
<accession>A0A444U4G5</accession>
<feature type="region of interest" description="Disordered" evidence="1">
    <location>
        <begin position="140"/>
        <end position="170"/>
    </location>
</feature>
<dbReference type="InterPro" id="IPR000073">
    <property type="entry name" value="AB_hydrolase_1"/>
</dbReference>
<dbReference type="Proteomes" id="UP000289886">
    <property type="component" value="Unassembled WGS sequence"/>
</dbReference>
<organism evidence="3 4">
    <name type="scientific">Acipenser ruthenus</name>
    <name type="common">Sterlet sturgeon</name>
    <dbReference type="NCBI Taxonomy" id="7906"/>
    <lineage>
        <taxon>Eukaryota</taxon>
        <taxon>Metazoa</taxon>
        <taxon>Chordata</taxon>
        <taxon>Craniata</taxon>
        <taxon>Vertebrata</taxon>
        <taxon>Euteleostomi</taxon>
        <taxon>Actinopterygii</taxon>
        <taxon>Chondrostei</taxon>
        <taxon>Acipenseriformes</taxon>
        <taxon>Acipenseridae</taxon>
        <taxon>Acipenser</taxon>
    </lineage>
</organism>
<name>A0A444U4G5_ACIRT</name>
<dbReference type="Pfam" id="PF00561">
    <property type="entry name" value="Abhydrolase_1"/>
    <property type="match status" value="1"/>
</dbReference>
<reference evidence="3 4" key="1">
    <citation type="submission" date="2019-01" db="EMBL/GenBank/DDBJ databases">
        <title>Draft Genome and Complete Hox-Cluster Characterization of the Sterlet Sturgeon (Acipenser ruthenus).</title>
        <authorList>
            <person name="Wei Q."/>
        </authorList>
    </citation>
    <scope>NUCLEOTIDE SEQUENCE [LARGE SCALE GENOMIC DNA]</scope>
    <source>
        <strain evidence="3">WHYD16114868_AA</strain>
        <tissue evidence="3">Blood</tissue>
    </source>
</reference>
<gene>
    <name evidence="3" type="ORF">EOD39_8167</name>
</gene>
<sequence length="520" mass="58306">MAKCCYWLTNAAIGTVGSSKAMANAQESIQATDWLTMAKLAVVMLSVAMLTAESYWKMMLQSGRITSKYVHNTNRDQPSSEFVRGILNRMKQVSLGSVSELLQLRNVTAGCPIGAALGFVYNVLVYCAVELITSMQRKRTIEKKQTDSDQNNSSKTNSSDKPSDQNANPVSQEGLCSRVLSVGKYLLLCIIIPPFLNYASLQREGLLLQPEGGQLIDVGLGQKMYLTCKGTGQPLVVLDAPTGMSSDVWFQIQDDLSQLTKVCTYDRVGLGFSKRTLQNETTGVERVWRESTTGRMVDDLHRLIKEAKLPKPFILVGSELGALNGRFYSHIHDWEVSDLVLIDPIPEDIFLEDVWQQYWYKELVPYLQTLQFSAASGLSRLLLIAGWMQPPITGENISEDLIRRQKYLLSNPAHQSSSVDEHFFLNESVSQVREIATYKPLSSRTSVSVITGDYYDALLPAHLNLAVEKFQEQLLAQTYPSAKQIKIPGADRKMIYKKPYEVSKHLMKLVKQKKPKQESQ</sequence>